<dbReference type="OrthoDB" id="107064at2"/>
<gene>
    <name evidence="5" type="ORF">EA660_16415</name>
</gene>
<dbReference type="InterPro" id="IPR009100">
    <property type="entry name" value="AcylCoA_DH/oxidase_NM_dom_sf"/>
</dbReference>
<dbReference type="GO" id="GO:0016627">
    <property type="term" value="F:oxidoreductase activity, acting on the CH-CH group of donors"/>
    <property type="evidence" value="ECO:0007669"/>
    <property type="project" value="InterPro"/>
</dbReference>
<dbReference type="RefSeq" id="WP_130552538.1">
    <property type="nucleotide sequence ID" value="NZ_SHMC01000007.1"/>
</dbReference>
<dbReference type="Pfam" id="PF00441">
    <property type="entry name" value="Acyl-CoA_dh_1"/>
    <property type="match status" value="1"/>
</dbReference>
<evidence type="ECO:0000313" key="6">
    <source>
        <dbReference type="Proteomes" id="UP000292627"/>
    </source>
</evidence>
<comment type="caution">
    <text evidence="5">The sequence shown here is derived from an EMBL/GenBank/DDBJ whole genome shotgun (WGS) entry which is preliminary data.</text>
</comment>
<proteinExistence type="inferred from homology"/>
<evidence type="ECO:0000256" key="3">
    <source>
        <dbReference type="ARBA" id="ARBA00022827"/>
    </source>
</evidence>
<dbReference type="EMBL" id="SHMC01000007">
    <property type="protein sequence ID" value="TAA21935.1"/>
    <property type="molecule type" value="Genomic_DNA"/>
</dbReference>
<organism evidence="5 6">
    <name type="scientific">Pseudoxanthomonas winnipegensis</name>
    <dbReference type="NCBI Taxonomy" id="2480810"/>
    <lineage>
        <taxon>Bacteria</taxon>
        <taxon>Pseudomonadati</taxon>
        <taxon>Pseudomonadota</taxon>
        <taxon>Gammaproteobacteria</taxon>
        <taxon>Lysobacterales</taxon>
        <taxon>Lysobacteraceae</taxon>
        <taxon>Pseudoxanthomonas</taxon>
    </lineage>
</organism>
<reference evidence="5 6" key="1">
    <citation type="submission" date="2019-02" db="EMBL/GenBank/DDBJ databases">
        <title>WGS of Pseudoxanthomonas species novum from clinical isolates.</title>
        <authorList>
            <person name="Bernier A.-M."/>
            <person name="Bernard K."/>
            <person name="Vachon A."/>
        </authorList>
    </citation>
    <scope>NUCLEOTIDE SEQUENCE [LARGE SCALE GENOMIC DNA]</scope>
    <source>
        <strain evidence="5 6">NML171200</strain>
    </source>
</reference>
<dbReference type="Proteomes" id="UP000292627">
    <property type="component" value="Unassembled WGS sequence"/>
</dbReference>
<accession>A0A4Q8L6R2</accession>
<evidence type="ECO:0000256" key="1">
    <source>
        <dbReference type="ARBA" id="ARBA00009347"/>
    </source>
</evidence>
<dbReference type="SUPFAM" id="SSF56645">
    <property type="entry name" value="Acyl-CoA dehydrogenase NM domain-like"/>
    <property type="match status" value="1"/>
</dbReference>
<name>A0A4Q8L6R2_9GAMM</name>
<comment type="similarity">
    <text evidence="1">Belongs to the acyl-CoA dehydrogenase family.</text>
</comment>
<dbReference type="InterPro" id="IPR036250">
    <property type="entry name" value="AcylCo_DH-like_C"/>
</dbReference>
<evidence type="ECO:0000313" key="5">
    <source>
        <dbReference type="EMBL" id="TAA21935.1"/>
    </source>
</evidence>
<protein>
    <submittedName>
        <fullName evidence="5">Dehydrogenase</fullName>
    </submittedName>
</protein>
<dbReference type="AlphaFoldDB" id="A0A4Q8L6R2"/>
<dbReference type="SUPFAM" id="SSF47203">
    <property type="entry name" value="Acyl-CoA dehydrogenase C-terminal domain-like"/>
    <property type="match status" value="1"/>
</dbReference>
<dbReference type="Gene3D" id="1.20.140.10">
    <property type="entry name" value="Butyryl-CoA Dehydrogenase, subunit A, domain 3"/>
    <property type="match status" value="1"/>
</dbReference>
<feature type="domain" description="Acyl-CoA dehydrogenase/oxidase C-terminal" evidence="4">
    <location>
        <begin position="187"/>
        <end position="302"/>
    </location>
</feature>
<evidence type="ECO:0000256" key="2">
    <source>
        <dbReference type="ARBA" id="ARBA00022630"/>
    </source>
</evidence>
<sequence>MSSANTSRATALHVASVDTHGPDWLASRVRRELRETPDLPRPGGGQTLERWRALARLGAESLPLVKVLEAHYDALAILAEAGEPSPPRDTLWAVWAAGGPTETLRHDPDKGRVSGIKPWCSAPPSLITHALVTVAHGDRRPLAAVTLAPGAFQLDASRWQGPGMVGIPTGEGHFSGAPARLVDTPDFYLERPGFWHGGAGIAACWFGAAVAIADRVRASAGVSKNPFCAAHLGAIDEQLTAAQLMLRDLARQIDHRPREPHRHAVTRLRCFVDRVCRDVMERAALALGPAALCTDGEHAQRCADLQAFIRQCHGQRDEQWLGEALHQAEGAWAL</sequence>
<keyword evidence="3" id="KW-0274">FAD</keyword>
<evidence type="ECO:0000259" key="4">
    <source>
        <dbReference type="Pfam" id="PF00441"/>
    </source>
</evidence>
<keyword evidence="2" id="KW-0285">Flavoprotein</keyword>
<dbReference type="InterPro" id="IPR009075">
    <property type="entry name" value="AcylCo_DH/oxidase_C"/>
</dbReference>